<keyword evidence="1" id="KW-0812">Transmembrane</keyword>
<comment type="caution">
    <text evidence="2">The sequence shown here is derived from an EMBL/GenBank/DDBJ whole genome shotgun (WGS) entry which is preliminary data.</text>
</comment>
<feature type="transmembrane region" description="Helical" evidence="1">
    <location>
        <begin position="292"/>
        <end position="311"/>
    </location>
</feature>
<sequence>MTRVRMLIWLGTALGVVMLSASLVWLVAPELSPYAARPNPAPIHHLFKSAALGQMAASVLQACIGAAGSAVGLAALFGRRGMTPILSGIAVTIGMVCAVGLTGLRSLAVAGYTLAYSLPLVIIVLLALMMRTLAKRVLTALVGLAAVSFLVLGLTTLRSLYLDFAVDLVDVRFITPLVLMLFAGIWFLIGASFLYRTPGTIGRFVLRHRIAITVVAACCSLPYVCARLSWLTPWPLFGDPRDFDDPASTFVNGLILGAAMLTGGILTLGLVLPWGFRVPRWFGRFGGKPVPVSLAVIPALTVSILFTAAGLDSFLLAGEPSTGLAIARLTTALVFPFWLWGPLLALATWGYALHRRTEKL</sequence>
<feature type="transmembrane region" description="Helical" evidence="1">
    <location>
        <begin position="210"/>
        <end position="230"/>
    </location>
</feature>
<organism evidence="2 3">
    <name type="scientific">Brevibacterium ammoniilyticum</name>
    <dbReference type="NCBI Taxonomy" id="1046555"/>
    <lineage>
        <taxon>Bacteria</taxon>
        <taxon>Bacillati</taxon>
        <taxon>Actinomycetota</taxon>
        <taxon>Actinomycetes</taxon>
        <taxon>Micrococcales</taxon>
        <taxon>Brevibacteriaceae</taxon>
        <taxon>Brevibacterium</taxon>
    </lineage>
</organism>
<feature type="transmembrane region" description="Helical" evidence="1">
    <location>
        <begin position="55"/>
        <end position="78"/>
    </location>
</feature>
<feature type="transmembrane region" description="Helical" evidence="1">
    <location>
        <begin position="137"/>
        <end position="161"/>
    </location>
</feature>
<keyword evidence="1" id="KW-0472">Membrane</keyword>
<evidence type="ECO:0000313" key="2">
    <source>
        <dbReference type="EMBL" id="GAA5341561.1"/>
    </source>
</evidence>
<dbReference type="EMBL" id="BAABNP010000011">
    <property type="protein sequence ID" value="GAA5341561.1"/>
    <property type="molecule type" value="Genomic_DNA"/>
</dbReference>
<evidence type="ECO:0000313" key="3">
    <source>
        <dbReference type="Proteomes" id="UP001498935"/>
    </source>
</evidence>
<gene>
    <name evidence="2" type="ORF">KACC15558_26020</name>
</gene>
<evidence type="ECO:0000256" key="1">
    <source>
        <dbReference type="SAM" id="Phobius"/>
    </source>
</evidence>
<feature type="transmembrane region" description="Helical" evidence="1">
    <location>
        <begin position="331"/>
        <end position="353"/>
    </location>
</feature>
<feature type="transmembrane region" description="Helical" evidence="1">
    <location>
        <begin position="85"/>
        <end position="104"/>
    </location>
</feature>
<feature type="transmembrane region" description="Helical" evidence="1">
    <location>
        <begin position="250"/>
        <end position="272"/>
    </location>
</feature>
<feature type="transmembrane region" description="Helical" evidence="1">
    <location>
        <begin position="7"/>
        <end position="28"/>
    </location>
</feature>
<keyword evidence="3" id="KW-1185">Reference proteome</keyword>
<proteinExistence type="predicted"/>
<feature type="transmembrane region" description="Helical" evidence="1">
    <location>
        <begin position="173"/>
        <end position="195"/>
    </location>
</feature>
<dbReference type="Proteomes" id="UP001498935">
    <property type="component" value="Unassembled WGS sequence"/>
</dbReference>
<reference evidence="2 3" key="1">
    <citation type="submission" date="2024-02" db="EMBL/GenBank/DDBJ databases">
        <title>Characterization of antibiotic resistant novel bacterial strains and their environmental applications.</title>
        <authorList>
            <person name="Manzoor S."/>
            <person name="Abbas S."/>
            <person name="Arshad M."/>
            <person name="Li W.J."/>
            <person name="Ahmed I."/>
        </authorList>
    </citation>
    <scope>NUCLEOTIDE SEQUENCE [LARGE SCALE GENOMIC DNA]</scope>
    <source>
        <strain evidence="2 3">KACC 15558</strain>
    </source>
</reference>
<keyword evidence="1" id="KW-1133">Transmembrane helix</keyword>
<feature type="transmembrane region" description="Helical" evidence="1">
    <location>
        <begin position="110"/>
        <end position="130"/>
    </location>
</feature>
<accession>A0ABP9U3K2</accession>
<name>A0ABP9U3K2_9MICO</name>
<protein>
    <submittedName>
        <fullName evidence="2">Uncharacterized protein</fullName>
    </submittedName>
</protein>